<keyword evidence="2" id="KW-1185">Reference proteome</keyword>
<sequence length="109" mass="11940">MGPSVAVLLAATADVIIGQRLPEPVRVDVSAGTRGSALDVEVATHVQLSAWSRVLGLIRRPWSSQPYVSNGSLCQLTNVYGRWRDARVRLHCLEPVDAIAVLRDEEPPW</sequence>
<accession>A0ABV6M6T0</accession>
<organism evidence="1 2">
    <name type="scientific">Phytohabitans kaempferiae</name>
    <dbReference type="NCBI Taxonomy" id="1620943"/>
    <lineage>
        <taxon>Bacteria</taxon>
        <taxon>Bacillati</taxon>
        <taxon>Actinomycetota</taxon>
        <taxon>Actinomycetes</taxon>
        <taxon>Micromonosporales</taxon>
        <taxon>Micromonosporaceae</taxon>
    </lineage>
</organism>
<dbReference type="RefSeq" id="WP_377253420.1">
    <property type="nucleotide sequence ID" value="NZ_JBHLUH010000042.1"/>
</dbReference>
<name>A0ABV6M6T0_9ACTN</name>
<dbReference type="EMBL" id="JBHLUH010000042">
    <property type="protein sequence ID" value="MFC0530259.1"/>
    <property type="molecule type" value="Genomic_DNA"/>
</dbReference>
<protein>
    <submittedName>
        <fullName evidence="1">Uncharacterized protein</fullName>
    </submittedName>
</protein>
<reference evidence="1 2" key="1">
    <citation type="submission" date="2024-09" db="EMBL/GenBank/DDBJ databases">
        <authorList>
            <person name="Sun Q."/>
            <person name="Mori K."/>
        </authorList>
    </citation>
    <scope>NUCLEOTIDE SEQUENCE [LARGE SCALE GENOMIC DNA]</scope>
    <source>
        <strain evidence="1 2">TBRC 3947</strain>
    </source>
</reference>
<dbReference type="Proteomes" id="UP001589867">
    <property type="component" value="Unassembled WGS sequence"/>
</dbReference>
<comment type="caution">
    <text evidence="1">The sequence shown here is derived from an EMBL/GenBank/DDBJ whole genome shotgun (WGS) entry which is preliminary data.</text>
</comment>
<proteinExistence type="predicted"/>
<gene>
    <name evidence="1" type="ORF">ACFFIA_21580</name>
</gene>
<evidence type="ECO:0000313" key="2">
    <source>
        <dbReference type="Proteomes" id="UP001589867"/>
    </source>
</evidence>
<evidence type="ECO:0000313" key="1">
    <source>
        <dbReference type="EMBL" id="MFC0530259.1"/>
    </source>
</evidence>